<dbReference type="EMBL" id="CP137852">
    <property type="protein sequence ID" value="WPB85900.1"/>
    <property type="molecule type" value="Genomic_DNA"/>
</dbReference>
<proteinExistence type="predicted"/>
<keyword evidence="3" id="KW-1185">Reference proteome</keyword>
<gene>
    <name evidence="2" type="ORF">R9Z33_03265</name>
</gene>
<sequence length="159" mass="16696">MQDPIRLAFRPTGSLSVPPPPDRGPELGPEEAIPIPGEMTFDEIVEGLNPLHHLPGVGMIYRAVTGTEIHPTMRALGAGLTGGALGMALAGVMSAIEMTQPFERIRAAWNNEPDPLNLARQPANPMDVAQAYQRWSTLANPTQLAAATAAATAAARATG</sequence>
<organism evidence="2 3">
    <name type="scientific">Sediminicoccus rosea</name>
    <dbReference type="NCBI Taxonomy" id="1225128"/>
    <lineage>
        <taxon>Bacteria</taxon>
        <taxon>Pseudomonadati</taxon>
        <taxon>Pseudomonadota</taxon>
        <taxon>Alphaproteobacteria</taxon>
        <taxon>Acetobacterales</taxon>
        <taxon>Roseomonadaceae</taxon>
        <taxon>Sediminicoccus</taxon>
    </lineage>
</organism>
<name>A0ABZ0PLD0_9PROT</name>
<evidence type="ECO:0000313" key="3">
    <source>
        <dbReference type="Proteomes" id="UP001305521"/>
    </source>
</evidence>
<protein>
    <submittedName>
        <fullName evidence="2">Uncharacterized protein</fullName>
    </submittedName>
</protein>
<evidence type="ECO:0000313" key="2">
    <source>
        <dbReference type="EMBL" id="WPB85900.1"/>
    </source>
</evidence>
<evidence type="ECO:0000256" key="1">
    <source>
        <dbReference type="SAM" id="MobiDB-lite"/>
    </source>
</evidence>
<accession>A0ABZ0PLD0</accession>
<dbReference type="Proteomes" id="UP001305521">
    <property type="component" value="Chromosome"/>
</dbReference>
<feature type="region of interest" description="Disordered" evidence="1">
    <location>
        <begin position="1"/>
        <end position="30"/>
    </location>
</feature>
<dbReference type="RefSeq" id="WP_318649878.1">
    <property type="nucleotide sequence ID" value="NZ_CP137852.1"/>
</dbReference>
<reference evidence="2 3" key="1">
    <citation type="submission" date="2023-11" db="EMBL/GenBank/DDBJ databases">
        <title>Arctic aerobic anoxygenic photoheterotroph Sediminicoccus rosea KRV36 adapts its photosynthesis to long days of polar summer.</title>
        <authorList>
            <person name="Tomasch J."/>
            <person name="Kopejtka K."/>
            <person name="Bily T."/>
            <person name="Gardiner A.T."/>
            <person name="Gardian Z."/>
            <person name="Shivaramu S."/>
            <person name="Koblizek M."/>
            <person name="Engelhardt F."/>
            <person name="Kaftan D."/>
        </authorList>
    </citation>
    <scope>NUCLEOTIDE SEQUENCE [LARGE SCALE GENOMIC DNA]</scope>
    <source>
        <strain evidence="2 3">R-30</strain>
    </source>
</reference>